<feature type="transmembrane region" description="Helical" evidence="1">
    <location>
        <begin position="93"/>
        <end position="115"/>
    </location>
</feature>
<gene>
    <name evidence="2" type="ORF">SDC9_39239</name>
</gene>
<sequence length="167" mass="18838">MPKQSLVQRFFSFGGRLNRWEYFKRIFQLWLISLVVNIVFGRGLGFNTIFGSGCGMLGYSHSSTTYFWGLISTFAAISLITRRLHDLNRSGWWQLIFMVPFSLVLVLMIIFSMGLSMGMGMGFGLSGMLSIFLVALISIGFNLYVLFGKGTTGLNDYGPDPLEREKQ</sequence>
<dbReference type="EMBL" id="VSSQ01000381">
    <property type="protein sequence ID" value="MPL93113.1"/>
    <property type="molecule type" value="Genomic_DNA"/>
</dbReference>
<dbReference type="AlphaFoldDB" id="A0A644VRR6"/>
<comment type="caution">
    <text evidence="2">The sequence shown here is derived from an EMBL/GenBank/DDBJ whole genome shotgun (WGS) entry which is preliminary data.</text>
</comment>
<protein>
    <recommendedName>
        <fullName evidence="3">DUF805 domain-containing protein</fullName>
    </recommendedName>
</protein>
<feature type="transmembrane region" description="Helical" evidence="1">
    <location>
        <begin position="26"/>
        <end position="45"/>
    </location>
</feature>
<feature type="transmembrane region" description="Helical" evidence="1">
    <location>
        <begin position="127"/>
        <end position="147"/>
    </location>
</feature>
<dbReference type="InterPro" id="IPR008523">
    <property type="entry name" value="DUF805"/>
</dbReference>
<name>A0A644VRR6_9ZZZZ</name>
<dbReference type="Pfam" id="PF05656">
    <property type="entry name" value="DUF805"/>
    <property type="match status" value="1"/>
</dbReference>
<evidence type="ECO:0000256" key="1">
    <source>
        <dbReference type="SAM" id="Phobius"/>
    </source>
</evidence>
<reference evidence="2" key="1">
    <citation type="submission" date="2019-08" db="EMBL/GenBank/DDBJ databases">
        <authorList>
            <person name="Kucharzyk K."/>
            <person name="Murdoch R.W."/>
            <person name="Higgins S."/>
            <person name="Loffler F."/>
        </authorList>
    </citation>
    <scope>NUCLEOTIDE SEQUENCE</scope>
</reference>
<accession>A0A644VRR6</accession>
<feature type="transmembrane region" description="Helical" evidence="1">
    <location>
        <begin position="65"/>
        <end position="81"/>
    </location>
</feature>
<dbReference type="PANTHER" id="PTHR34980">
    <property type="entry name" value="INNER MEMBRANE PROTEIN-RELATED-RELATED"/>
    <property type="match status" value="1"/>
</dbReference>
<organism evidence="2">
    <name type="scientific">bioreactor metagenome</name>
    <dbReference type="NCBI Taxonomy" id="1076179"/>
    <lineage>
        <taxon>unclassified sequences</taxon>
        <taxon>metagenomes</taxon>
        <taxon>ecological metagenomes</taxon>
    </lineage>
</organism>
<proteinExistence type="predicted"/>
<keyword evidence="1" id="KW-0472">Membrane</keyword>
<dbReference type="GO" id="GO:0005886">
    <property type="term" value="C:plasma membrane"/>
    <property type="evidence" value="ECO:0007669"/>
    <property type="project" value="TreeGrafter"/>
</dbReference>
<evidence type="ECO:0000313" key="2">
    <source>
        <dbReference type="EMBL" id="MPL93113.1"/>
    </source>
</evidence>
<dbReference type="PANTHER" id="PTHR34980:SF2">
    <property type="entry name" value="INNER MEMBRANE PROTEIN YHAH-RELATED"/>
    <property type="match status" value="1"/>
</dbReference>
<evidence type="ECO:0008006" key="3">
    <source>
        <dbReference type="Google" id="ProtNLM"/>
    </source>
</evidence>
<keyword evidence="1" id="KW-1133">Transmembrane helix</keyword>
<keyword evidence="1" id="KW-0812">Transmembrane</keyword>